<sequence length="450" mass="46945">MTPTLRPGAEGRSPARRWASSTFGIGVLALVLTLGVGYVMFQKDMLTVELTPGDTMTIHFAQDYRLRTYVTPVKVGGVKVGRVSDIERLPDGSALVEVKLEPGMADKVGSAPSAAIRPTIILGGNYYLEVVPGGLHGDPFTGEIPVERTSVPVELDRISATLQPDARAGVRSSTDRLDQALRDGGREALEGLVQNAPGALGPGADVLRAAQGSNTGDLTRVVSGIESAAVTLSRNEGQLDAIVGDLATTSRVLGTRSQDVSELLADLPATLQTTDAGLRRLDTTLAKLRETADPARGVVGELGTLIEHADPVLVAALPVVRDLREVLADTRPLVEDLVPASERGTDVLDDVRGPVLERVNGPIVDTVLSPYEGTGPYEGSGGDGKPLYEELGFMVSSIDRASKATDANGATVGFQPGFGAATVSGTPVSLEQLFANLAGFQNPDAEGAGR</sequence>
<dbReference type="Proteomes" id="UP000694287">
    <property type="component" value="Unassembled WGS sequence"/>
</dbReference>
<evidence type="ECO:0000256" key="1">
    <source>
        <dbReference type="SAM" id="Phobius"/>
    </source>
</evidence>
<feature type="transmembrane region" description="Helical" evidence="1">
    <location>
        <begin position="21"/>
        <end position="41"/>
    </location>
</feature>
<organism evidence="3 4">
    <name type="scientific">Pseudonocardia abyssalis</name>
    <dbReference type="NCBI Taxonomy" id="2792008"/>
    <lineage>
        <taxon>Bacteria</taxon>
        <taxon>Bacillati</taxon>
        <taxon>Actinomycetota</taxon>
        <taxon>Actinomycetes</taxon>
        <taxon>Pseudonocardiales</taxon>
        <taxon>Pseudonocardiaceae</taxon>
        <taxon>Pseudonocardia</taxon>
    </lineage>
</organism>
<comment type="caution">
    <text evidence="3">The sequence shown here is derived from an EMBL/GenBank/DDBJ whole genome shotgun (WGS) entry which is preliminary data.</text>
</comment>
<evidence type="ECO:0000313" key="3">
    <source>
        <dbReference type="EMBL" id="MBW0134816.1"/>
    </source>
</evidence>
<dbReference type="PANTHER" id="PTHR33371">
    <property type="entry name" value="INTERMEMBRANE PHOSPHOLIPID TRANSPORT SYSTEM BINDING PROTEIN MLAD-RELATED"/>
    <property type="match status" value="1"/>
</dbReference>
<dbReference type="PANTHER" id="PTHR33371:SF18">
    <property type="entry name" value="MCE-FAMILY PROTEIN MCE3C"/>
    <property type="match status" value="1"/>
</dbReference>
<protein>
    <submittedName>
        <fullName evidence="3">MCE family protein</fullName>
    </submittedName>
</protein>
<keyword evidence="1" id="KW-0472">Membrane</keyword>
<proteinExistence type="predicted"/>
<keyword evidence="1" id="KW-1133">Transmembrane helix</keyword>
<evidence type="ECO:0000259" key="2">
    <source>
        <dbReference type="Pfam" id="PF02470"/>
    </source>
</evidence>
<reference evidence="3 4" key="1">
    <citation type="submission" date="2020-11" db="EMBL/GenBank/DDBJ databases">
        <title>Pseudonocardia abyssalis sp. nov. and Pseudonocardia oceani sp. nov., description and phylogenomic analysis of two novel actinomycetes isolated from the deep Southern Ocean.</title>
        <authorList>
            <person name="Parra J."/>
        </authorList>
    </citation>
    <scope>NUCLEOTIDE SEQUENCE [LARGE SCALE GENOMIC DNA]</scope>
    <source>
        <strain evidence="3 4">KRD-168</strain>
    </source>
</reference>
<dbReference type="EMBL" id="JADQDK010000001">
    <property type="protein sequence ID" value="MBW0134816.1"/>
    <property type="molecule type" value="Genomic_DNA"/>
</dbReference>
<evidence type="ECO:0000313" key="4">
    <source>
        <dbReference type="Proteomes" id="UP000694287"/>
    </source>
</evidence>
<keyword evidence="1" id="KW-0812">Transmembrane</keyword>
<gene>
    <name evidence="3" type="ORF">I4I81_11165</name>
</gene>
<name>A0ABS6US91_9PSEU</name>
<dbReference type="InterPro" id="IPR052336">
    <property type="entry name" value="MlaD_Phospholipid_Transporter"/>
</dbReference>
<feature type="domain" description="Mce/MlaD" evidence="2">
    <location>
        <begin position="53"/>
        <end position="133"/>
    </location>
</feature>
<dbReference type="InterPro" id="IPR003399">
    <property type="entry name" value="Mce/MlaD"/>
</dbReference>
<keyword evidence="4" id="KW-1185">Reference proteome</keyword>
<dbReference type="RefSeq" id="WP_218600751.1">
    <property type="nucleotide sequence ID" value="NZ_JADQDJ010000002.1"/>
</dbReference>
<dbReference type="Pfam" id="PF02470">
    <property type="entry name" value="MlaD"/>
    <property type="match status" value="1"/>
</dbReference>
<accession>A0ABS6US91</accession>